<dbReference type="KEGG" id="afx:JZ786_08825"/>
<name>A0A9X7W3Q7_9BACL</name>
<keyword evidence="17" id="KW-1185">Reference proteome</keyword>
<sequence length="229" mass="24212">MDCDGDAVLYLVSPAGPACHTGETSCFFRTVLHKPLGAPENAETSMRGHGPVNGGEAASDGSEATSDGREATSDGREAASDGSEATSDGKAVLRSHEQVDFEGSASPATPQFASTAEDFGQGEGLFTSSEVNASIVSDLWRTIESRYRDRPQGAYTTYLFEHGVDKIAKKVGEEAVEVALAAKNAMTGASGQAELASESADLLYHLLVLWKQAGITPDDVFEVLRDRHR</sequence>
<keyword evidence="8 13" id="KW-0547">Nucleotide-binding</keyword>
<evidence type="ECO:0000256" key="5">
    <source>
        <dbReference type="ARBA" id="ARBA00005204"/>
    </source>
</evidence>
<evidence type="ECO:0000256" key="3">
    <source>
        <dbReference type="ARBA" id="ARBA00004496"/>
    </source>
</evidence>
<feature type="domain" description="Phosphoribosyl-AMP cyclohydrolase" evidence="15">
    <location>
        <begin position="1"/>
        <end position="28"/>
    </location>
</feature>
<evidence type="ECO:0000259" key="15">
    <source>
        <dbReference type="Pfam" id="PF01502"/>
    </source>
</evidence>
<evidence type="ECO:0000256" key="12">
    <source>
        <dbReference type="ARBA" id="ARBA00023268"/>
    </source>
</evidence>
<dbReference type="HAMAP" id="MF_01020">
    <property type="entry name" value="HisE"/>
    <property type="match status" value="1"/>
</dbReference>
<dbReference type="InterPro" id="IPR021130">
    <property type="entry name" value="PRib-ATP_PPHydrolase-like"/>
</dbReference>
<evidence type="ECO:0000256" key="13">
    <source>
        <dbReference type="HAMAP-Rule" id="MF_01020"/>
    </source>
</evidence>
<evidence type="ECO:0000256" key="7">
    <source>
        <dbReference type="ARBA" id="ARBA00022605"/>
    </source>
</evidence>
<evidence type="ECO:0000256" key="2">
    <source>
        <dbReference type="ARBA" id="ARBA00001460"/>
    </source>
</evidence>
<evidence type="ECO:0000313" key="16">
    <source>
        <dbReference type="EMBL" id="QSO49769.1"/>
    </source>
</evidence>
<dbReference type="EMBL" id="CP071182">
    <property type="protein sequence ID" value="QSO49769.1"/>
    <property type="molecule type" value="Genomic_DNA"/>
</dbReference>
<dbReference type="AlphaFoldDB" id="A0A9X7W3Q7"/>
<comment type="similarity">
    <text evidence="13">Belongs to the PRA-PH family.</text>
</comment>
<dbReference type="InterPro" id="IPR038019">
    <property type="entry name" value="PRib_AMP_CycHydrolase_sf"/>
</dbReference>
<gene>
    <name evidence="13 16" type="primary">hisE</name>
    <name evidence="16" type="ORF">JZ786_08825</name>
</gene>
<evidence type="ECO:0000256" key="1">
    <source>
        <dbReference type="ARBA" id="ARBA00000024"/>
    </source>
</evidence>
<dbReference type="CDD" id="cd11534">
    <property type="entry name" value="NTP-PPase_HisIE_like"/>
    <property type="match status" value="1"/>
</dbReference>
<comment type="pathway">
    <text evidence="5 13">Amino-acid biosynthesis; L-histidine biosynthesis; L-histidine from 5-phospho-alpha-D-ribose 1-diphosphate: step 2/9.</text>
</comment>
<dbReference type="GO" id="GO:0000105">
    <property type="term" value="P:L-histidine biosynthetic process"/>
    <property type="evidence" value="ECO:0007669"/>
    <property type="project" value="UniProtKB-UniRule"/>
</dbReference>
<keyword evidence="12" id="KW-0511">Multifunctional enzyme</keyword>
<dbReference type="PANTHER" id="PTHR42945:SF9">
    <property type="entry name" value="HISTIDINE BIOSYNTHESIS BIFUNCTIONAL PROTEIN HISIE"/>
    <property type="match status" value="1"/>
</dbReference>
<keyword evidence="7 13" id="KW-0028">Amino-acid biosynthesis</keyword>
<evidence type="ECO:0000256" key="4">
    <source>
        <dbReference type="ARBA" id="ARBA00005169"/>
    </source>
</evidence>
<dbReference type="InterPro" id="IPR002496">
    <property type="entry name" value="PRib_AMP_CycHydrolase_dom"/>
</dbReference>
<feature type="compositionally biased region" description="Basic and acidic residues" evidence="14">
    <location>
        <begin position="66"/>
        <end position="79"/>
    </location>
</feature>
<dbReference type="PANTHER" id="PTHR42945">
    <property type="entry name" value="HISTIDINE BIOSYNTHESIS BIFUNCTIONAL PROTEIN"/>
    <property type="match status" value="1"/>
</dbReference>
<organism evidence="16 17">
    <name type="scientific">Alicyclobacillus mengziensis</name>
    <dbReference type="NCBI Taxonomy" id="2931921"/>
    <lineage>
        <taxon>Bacteria</taxon>
        <taxon>Bacillati</taxon>
        <taxon>Bacillota</taxon>
        <taxon>Bacilli</taxon>
        <taxon>Bacillales</taxon>
        <taxon>Alicyclobacillaceae</taxon>
        <taxon>Alicyclobacillus</taxon>
    </lineage>
</organism>
<dbReference type="Proteomes" id="UP000663505">
    <property type="component" value="Chromosome"/>
</dbReference>
<proteinExistence type="inferred from homology"/>
<dbReference type="EC" id="3.6.1.31" evidence="13"/>
<comment type="subcellular location">
    <subcellularLocation>
        <location evidence="3 13">Cytoplasm</location>
    </subcellularLocation>
</comment>
<dbReference type="GO" id="GO:0005737">
    <property type="term" value="C:cytoplasm"/>
    <property type="evidence" value="ECO:0007669"/>
    <property type="project" value="UniProtKB-SubCell"/>
</dbReference>
<dbReference type="InterPro" id="IPR008179">
    <property type="entry name" value="HisE"/>
</dbReference>
<keyword evidence="9 13" id="KW-0378">Hydrolase</keyword>
<evidence type="ECO:0000256" key="9">
    <source>
        <dbReference type="ARBA" id="ARBA00022801"/>
    </source>
</evidence>
<comment type="catalytic activity">
    <reaction evidence="1">
        <text>1-(5-phospho-beta-D-ribosyl)-5'-AMP + H2O = 1-(5-phospho-beta-D-ribosyl)-5-[(5-phospho-beta-D-ribosylamino)methylideneamino]imidazole-4-carboxamide</text>
        <dbReference type="Rhea" id="RHEA:20049"/>
        <dbReference type="ChEBI" id="CHEBI:15377"/>
        <dbReference type="ChEBI" id="CHEBI:58435"/>
        <dbReference type="ChEBI" id="CHEBI:59457"/>
        <dbReference type="EC" id="3.5.4.19"/>
    </reaction>
</comment>
<keyword evidence="6 13" id="KW-0963">Cytoplasm</keyword>
<accession>A0A9X7W3Q7</accession>
<keyword evidence="11 13" id="KW-0368">Histidine biosynthesis</keyword>
<keyword evidence="10 13" id="KW-0067">ATP-binding</keyword>
<evidence type="ECO:0000256" key="8">
    <source>
        <dbReference type="ARBA" id="ARBA00022741"/>
    </source>
</evidence>
<dbReference type="NCBIfam" id="TIGR03188">
    <property type="entry name" value="histidine_hisI"/>
    <property type="match status" value="1"/>
</dbReference>
<evidence type="ECO:0000256" key="14">
    <source>
        <dbReference type="SAM" id="MobiDB-lite"/>
    </source>
</evidence>
<feature type="region of interest" description="Disordered" evidence="14">
    <location>
        <begin position="39"/>
        <end position="90"/>
    </location>
</feature>
<dbReference type="GO" id="GO:0004636">
    <property type="term" value="F:phosphoribosyl-ATP diphosphatase activity"/>
    <property type="evidence" value="ECO:0007669"/>
    <property type="project" value="UniProtKB-UniRule"/>
</dbReference>
<dbReference type="GO" id="GO:0005524">
    <property type="term" value="F:ATP binding"/>
    <property type="evidence" value="ECO:0007669"/>
    <property type="project" value="UniProtKB-KW"/>
</dbReference>
<reference evidence="16 17" key="1">
    <citation type="submission" date="2021-02" db="EMBL/GenBank/DDBJ databases">
        <title>Alicyclobacillus curvatus sp. nov. and Alicyclobacillus mengziensis sp. nov., two acidophilic bacteria isolated from acid mine drainage.</title>
        <authorList>
            <person name="Huang Y."/>
        </authorList>
    </citation>
    <scope>NUCLEOTIDE SEQUENCE [LARGE SCALE GENOMIC DNA]</scope>
    <source>
        <strain evidence="16 17">S30H14</strain>
    </source>
</reference>
<comment type="pathway">
    <text evidence="4">Amino-acid biosynthesis; L-histidine biosynthesis; L-histidine from 5-phospho-alpha-D-ribose 1-diphosphate: step 3/9.</text>
</comment>
<protein>
    <recommendedName>
        <fullName evidence="13">Phosphoribosyl-ATP pyrophosphatase</fullName>
        <shortName evidence="13">PRA-PH</shortName>
        <ecNumber evidence="13">3.6.1.31</ecNumber>
    </recommendedName>
</protein>
<dbReference type="GO" id="GO:0004635">
    <property type="term" value="F:phosphoribosyl-AMP cyclohydrolase activity"/>
    <property type="evidence" value="ECO:0007669"/>
    <property type="project" value="UniProtKB-EC"/>
</dbReference>
<evidence type="ECO:0000256" key="10">
    <source>
        <dbReference type="ARBA" id="ARBA00022840"/>
    </source>
</evidence>
<dbReference type="Gene3D" id="1.10.287.1080">
    <property type="entry name" value="MazG-like"/>
    <property type="match status" value="1"/>
</dbReference>
<evidence type="ECO:0000256" key="6">
    <source>
        <dbReference type="ARBA" id="ARBA00022490"/>
    </source>
</evidence>
<dbReference type="SUPFAM" id="SSF141734">
    <property type="entry name" value="HisI-like"/>
    <property type="match status" value="1"/>
</dbReference>
<comment type="catalytic activity">
    <reaction evidence="2 13">
        <text>1-(5-phospho-beta-D-ribosyl)-ATP + H2O = 1-(5-phospho-beta-D-ribosyl)-5'-AMP + diphosphate + H(+)</text>
        <dbReference type="Rhea" id="RHEA:22828"/>
        <dbReference type="ChEBI" id="CHEBI:15377"/>
        <dbReference type="ChEBI" id="CHEBI:15378"/>
        <dbReference type="ChEBI" id="CHEBI:33019"/>
        <dbReference type="ChEBI" id="CHEBI:59457"/>
        <dbReference type="ChEBI" id="CHEBI:73183"/>
        <dbReference type="EC" id="3.6.1.31"/>
    </reaction>
</comment>
<evidence type="ECO:0000256" key="11">
    <source>
        <dbReference type="ARBA" id="ARBA00023102"/>
    </source>
</evidence>
<evidence type="ECO:0000313" key="17">
    <source>
        <dbReference type="Proteomes" id="UP000663505"/>
    </source>
</evidence>
<dbReference type="Pfam" id="PF01502">
    <property type="entry name" value="PRA-CH"/>
    <property type="match status" value="1"/>
</dbReference>
<dbReference type="SUPFAM" id="SSF101386">
    <property type="entry name" value="all-alpha NTP pyrophosphatases"/>
    <property type="match status" value="1"/>
</dbReference>
<dbReference type="Pfam" id="PF01503">
    <property type="entry name" value="PRA-PH"/>
    <property type="match status" value="1"/>
</dbReference>